<evidence type="ECO:0000256" key="1">
    <source>
        <dbReference type="ARBA" id="ARBA00022741"/>
    </source>
</evidence>
<name>A0AA90R4Z2_9BACI</name>
<sequence>LKERREDIPFFLQYFICKYCSILNRPYMTVNRQLEKWLIQYDWPGNIPAGIKERCGVYGEYGGMRCDWFSRLFRLFVPIKAPIQTGGLSLDEMVAEYEKSIIQSFFYEWSWPK</sequence>
<dbReference type="GO" id="GO:0006355">
    <property type="term" value="P:regulation of DNA-templated transcription"/>
    <property type="evidence" value="ECO:0007669"/>
    <property type="project" value="InterPro"/>
</dbReference>
<protein>
    <recommendedName>
        <fullName evidence="3">Sigma-54 factor interaction domain-containing protein</fullName>
    </recommendedName>
</protein>
<dbReference type="Proteomes" id="UP001178888">
    <property type="component" value="Unassembled WGS sequence"/>
</dbReference>
<keyword evidence="1" id="KW-0547">Nucleotide-binding</keyword>
<dbReference type="Gene3D" id="1.10.8.60">
    <property type="match status" value="1"/>
</dbReference>
<dbReference type="AlphaFoldDB" id="A0AA90R4Z2"/>
<proteinExistence type="predicted"/>
<accession>A0AA90R4Z2</accession>
<feature type="domain" description="Sigma-54 factor interaction" evidence="3">
    <location>
        <begin position="1"/>
        <end position="47"/>
    </location>
</feature>
<keyword evidence="2" id="KW-0067">ATP-binding</keyword>
<evidence type="ECO:0000256" key="2">
    <source>
        <dbReference type="ARBA" id="ARBA00022840"/>
    </source>
</evidence>
<evidence type="ECO:0000259" key="3">
    <source>
        <dbReference type="PROSITE" id="PS50045"/>
    </source>
</evidence>
<evidence type="ECO:0000313" key="4">
    <source>
        <dbReference type="EMBL" id="MDQ6600668.1"/>
    </source>
</evidence>
<dbReference type="InterPro" id="IPR002078">
    <property type="entry name" value="Sigma_54_int"/>
</dbReference>
<gene>
    <name evidence="4" type="ORF">RCG21_31060</name>
</gene>
<dbReference type="PROSITE" id="PS50045">
    <property type="entry name" value="SIGMA54_INTERACT_4"/>
    <property type="match status" value="1"/>
</dbReference>
<keyword evidence="5" id="KW-1185">Reference proteome</keyword>
<dbReference type="InterPro" id="IPR058031">
    <property type="entry name" value="AAA_lid_NorR"/>
</dbReference>
<dbReference type="EMBL" id="JAVGVR010000001">
    <property type="protein sequence ID" value="MDQ6600668.1"/>
    <property type="molecule type" value="Genomic_DNA"/>
</dbReference>
<dbReference type="Pfam" id="PF25601">
    <property type="entry name" value="AAA_lid_14"/>
    <property type="match status" value="1"/>
</dbReference>
<comment type="caution">
    <text evidence="4">The sequence shown here is derived from an EMBL/GenBank/DDBJ whole genome shotgun (WGS) entry which is preliminary data.</text>
</comment>
<reference evidence="4" key="1">
    <citation type="submission" date="2023-08" db="EMBL/GenBank/DDBJ databases">
        <title>Nitrogen cycling bacteria in agricultural field soils.</title>
        <authorList>
            <person name="Jang J."/>
        </authorList>
    </citation>
    <scope>NUCLEOTIDE SEQUENCE</scope>
    <source>
        <strain evidence="4">PS3-36</strain>
    </source>
</reference>
<organism evidence="4 5">
    <name type="scientific">Bacillus salipaludis</name>
    <dbReference type="NCBI Taxonomy" id="2547811"/>
    <lineage>
        <taxon>Bacteria</taxon>
        <taxon>Bacillati</taxon>
        <taxon>Bacillota</taxon>
        <taxon>Bacilli</taxon>
        <taxon>Bacillales</taxon>
        <taxon>Bacillaceae</taxon>
        <taxon>Bacillus</taxon>
    </lineage>
</organism>
<evidence type="ECO:0000313" key="5">
    <source>
        <dbReference type="Proteomes" id="UP001178888"/>
    </source>
</evidence>
<dbReference type="GO" id="GO:0005524">
    <property type="term" value="F:ATP binding"/>
    <property type="evidence" value="ECO:0007669"/>
    <property type="project" value="InterPro"/>
</dbReference>
<feature type="non-terminal residue" evidence="4">
    <location>
        <position position="1"/>
    </location>
</feature>